<gene>
    <name evidence="10 12" type="primary">cas1</name>
    <name evidence="12" type="ORF">D2965_06470</name>
    <name evidence="11" type="ORF">QP520_07365</name>
</gene>
<keyword evidence="1 10" id="KW-0540">Nuclease</keyword>
<dbReference type="InterPro" id="IPR042206">
    <property type="entry name" value="CRISPR-assoc_Cas1_C"/>
</dbReference>
<keyword evidence="3 10" id="KW-0255">Endonuclease</keyword>
<dbReference type="GO" id="GO:0003677">
    <property type="term" value="F:DNA binding"/>
    <property type="evidence" value="ECO:0007669"/>
    <property type="project" value="UniProtKB-KW"/>
</dbReference>
<feature type="binding site" evidence="10">
    <location>
        <position position="203"/>
    </location>
    <ligand>
        <name>Mn(2+)</name>
        <dbReference type="ChEBI" id="CHEBI:29035"/>
    </ligand>
</feature>
<dbReference type="PANTHER" id="PTHR34353:SF2">
    <property type="entry name" value="CRISPR-ASSOCIATED ENDONUCLEASE CAS1 1"/>
    <property type="match status" value="1"/>
</dbReference>
<comment type="cofactor">
    <cofactor evidence="10">
        <name>Mg(2+)</name>
        <dbReference type="ChEBI" id="CHEBI:18420"/>
    </cofactor>
    <cofactor evidence="10">
        <name>Mn(2+)</name>
        <dbReference type="ChEBI" id="CHEBI:29035"/>
    </cofactor>
</comment>
<dbReference type="AlphaFoldDB" id="A0A3A6WDM2"/>
<evidence type="ECO:0000256" key="5">
    <source>
        <dbReference type="ARBA" id="ARBA00022842"/>
    </source>
</evidence>
<comment type="caution">
    <text evidence="12">The sequence shown here is derived from an EMBL/GenBank/DDBJ whole genome shotgun (WGS) entry which is preliminary data.</text>
</comment>
<protein>
    <recommendedName>
        <fullName evidence="10">CRISPR-associated endonuclease Cas1</fullName>
        <ecNumber evidence="10">3.1.-.-</ecNumber>
    </recommendedName>
</protein>
<dbReference type="InterPro" id="IPR019855">
    <property type="entry name" value="CRISPR-assoc_Cas1_NMENI"/>
</dbReference>
<dbReference type="InterPro" id="IPR002729">
    <property type="entry name" value="CRISPR-assoc_Cas1"/>
</dbReference>
<dbReference type="EC" id="3.1.-.-" evidence="10"/>
<keyword evidence="4 10" id="KW-0378">Hydrolase</keyword>
<dbReference type="GO" id="GO:0051607">
    <property type="term" value="P:defense response to virus"/>
    <property type="evidence" value="ECO:0007669"/>
    <property type="project" value="UniProtKB-UniRule"/>
</dbReference>
<organism evidence="12 13">
    <name type="scientific">Veillonella atypica</name>
    <dbReference type="NCBI Taxonomy" id="39777"/>
    <lineage>
        <taxon>Bacteria</taxon>
        <taxon>Bacillati</taxon>
        <taxon>Bacillota</taxon>
        <taxon>Negativicutes</taxon>
        <taxon>Veillonellales</taxon>
        <taxon>Veillonellaceae</taxon>
        <taxon>Veillonella</taxon>
    </lineage>
</organism>
<evidence type="ECO:0000313" key="12">
    <source>
        <dbReference type="EMBL" id="RJY50223.1"/>
    </source>
</evidence>
<accession>A0A3A6WDM2</accession>
<dbReference type="Gene3D" id="1.20.120.920">
    <property type="entry name" value="CRISPR-associated endonuclease Cas1, C-terminal domain"/>
    <property type="match status" value="1"/>
</dbReference>
<feature type="binding site" evidence="10">
    <location>
        <position position="147"/>
    </location>
    <ligand>
        <name>Mn(2+)</name>
        <dbReference type="ChEBI" id="CHEBI:29035"/>
    </ligand>
</feature>
<reference evidence="12 13" key="1">
    <citation type="submission" date="2018-09" db="EMBL/GenBank/DDBJ databases">
        <title>Genome sequence of Veillonella atypica isolated from periodontal Korean patients.</title>
        <authorList>
            <person name="Lee J.-H."/>
            <person name="Moon J.-H."/>
            <person name="Shin S.-Y."/>
        </authorList>
    </citation>
    <scope>NUCLEOTIDE SEQUENCE [LARGE SCALE GENOMIC DNA]</scope>
    <source>
        <strain evidence="12 13">KHUD_V1</strain>
    </source>
</reference>
<sequence length="291" mass="33736">MSWRTVVISSRSKLDFKMNYMIIRKDFETTKIYIDEIYMLVIESTAVSLTAVLLNELIKKKVAIVFCDEKRNPASEVLPLHGSHNSSKRCREQADWSKDVQAYIWTEIVRRKIMNQAELLKYKELKEADLLYQYLDELTLNDETQREGHAAKVYFNALFGKSFSREQDNPVNAALNYGYAILLSTVNREILSLGYITQLGLNHCNQFNPYNLGSDLMEPLRGFIDEIVINLMPTEFNRDIKLSLIELLSKDVKINDTIQTFSAAVRIYCKSVFDALRVQAANEIRFIEYEL</sequence>
<evidence type="ECO:0000256" key="6">
    <source>
        <dbReference type="ARBA" id="ARBA00023118"/>
    </source>
</evidence>
<reference evidence="11" key="2">
    <citation type="submission" date="2023-05" db="EMBL/GenBank/DDBJ databases">
        <title>Cataloging the Phylogenetic Diversity of Human Bladder Bacteria.</title>
        <authorList>
            <person name="Du J."/>
        </authorList>
    </citation>
    <scope>NUCLEOTIDE SEQUENCE</scope>
    <source>
        <strain evidence="11">UMB10101</strain>
    </source>
</reference>
<evidence type="ECO:0000256" key="8">
    <source>
        <dbReference type="ARBA" id="ARBA00023211"/>
    </source>
</evidence>
<proteinExistence type="inferred from homology"/>
<evidence type="ECO:0000256" key="2">
    <source>
        <dbReference type="ARBA" id="ARBA00022723"/>
    </source>
</evidence>
<keyword evidence="7 10" id="KW-0238">DNA-binding</keyword>
<dbReference type="InterPro" id="IPR050646">
    <property type="entry name" value="Cas1"/>
</dbReference>
<dbReference type="GO" id="GO:0004520">
    <property type="term" value="F:DNA endonuclease activity"/>
    <property type="evidence" value="ECO:0007669"/>
    <property type="project" value="InterPro"/>
</dbReference>
<evidence type="ECO:0000256" key="9">
    <source>
        <dbReference type="ARBA" id="ARBA00038592"/>
    </source>
</evidence>
<dbReference type="GO" id="GO:0043571">
    <property type="term" value="P:maintenance of CRISPR repeat elements"/>
    <property type="evidence" value="ECO:0007669"/>
    <property type="project" value="UniProtKB-UniRule"/>
</dbReference>
<dbReference type="GO" id="GO:0046872">
    <property type="term" value="F:metal ion binding"/>
    <property type="evidence" value="ECO:0007669"/>
    <property type="project" value="UniProtKB-UniRule"/>
</dbReference>
<dbReference type="EMBL" id="QXZZ01000032">
    <property type="protein sequence ID" value="RJY50223.1"/>
    <property type="molecule type" value="Genomic_DNA"/>
</dbReference>
<evidence type="ECO:0000256" key="10">
    <source>
        <dbReference type="HAMAP-Rule" id="MF_01470"/>
    </source>
</evidence>
<evidence type="ECO:0000313" key="13">
    <source>
        <dbReference type="Proteomes" id="UP000277803"/>
    </source>
</evidence>
<comment type="subunit">
    <text evidence="9 10">Homodimer, forms a heterotetramer with a Cas2 homodimer.</text>
</comment>
<dbReference type="NCBIfam" id="TIGR03639">
    <property type="entry name" value="cas1_NMENI"/>
    <property type="match status" value="1"/>
</dbReference>
<dbReference type="RefSeq" id="WP_005380605.1">
    <property type="nucleotide sequence ID" value="NZ_JASORJ010000012.1"/>
</dbReference>
<evidence type="ECO:0000313" key="11">
    <source>
        <dbReference type="EMBL" id="MDK7357444.1"/>
    </source>
</evidence>
<comment type="similarity">
    <text evidence="10">Belongs to the CRISPR-associated endonuclease Cas1 family.</text>
</comment>
<dbReference type="GO" id="GO:0016787">
    <property type="term" value="F:hydrolase activity"/>
    <property type="evidence" value="ECO:0007669"/>
    <property type="project" value="UniProtKB-KW"/>
</dbReference>
<dbReference type="NCBIfam" id="TIGR00287">
    <property type="entry name" value="cas1"/>
    <property type="match status" value="1"/>
</dbReference>
<dbReference type="Pfam" id="PF01867">
    <property type="entry name" value="Cas_Cas1"/>
    <property type="match status" value="1"/>
</dbReference>
<feature type="binding site" evidence="10">
    <location>
        <position position="218"/>
    </location>
    <ligand>
        <name>Mn(2+)</name>
        <dbReference type="ChEBI" id="CHEBI:29035"/>
    </ligand>
</feature>
<evidence type="ECO:0000256" key="3">
    <source>
        <dbReference type="ARBA" id="ARBA00022759"/>
    </source>
</evidence>
<dbReference type="Proteomes" id="UP001236274">
    <property type="component" value="Unassembled WGS sequence"/>
</dbReference>
<dbReference type="EMBL" id="JASORJ010000012">
    <property type="protein sequence ID" value="MDK7357444.1"/>
    <property type="molecule type" value="Genomic_DNA"/>
</dbReference>
<evidence type="ECO:0000256" key="1">
    <source>
        <dbReference type="ARBA" id="ARBA00022722"/>
    </source>
</evidence>
<evidence type="ECO:0000256" key="7">
    <source>
        <dbReference type="ARBA" id="ARBA00023125"/>
    </source>
</evidence>
<keyword evidence="6 10" id="KW-0051">Antiviral defense</keyword>
<evidence type="ECO:0000256" key="4">
    <source>
        <dbReference type="ARBA" id="ARBA00022801"/>
    </source>
</evidence>
<keyword evidence="5 10" id="KW-0460">Magnesium</keyword>
<keyword evidence="2 10" id="KW-0479">Metal-binding</keyword>
<name>A0A3A6WDM2_9FIRM</name>
<dbReference type="Proteomes" id="UP000277803">
    <property type="component" value="Unassembled WGS sequence"/>
</dbReference>
<keyword evidence="8 10" id="KW-0464">Manganese</keyword>
<dbReference type="PANTHER" id="PTHR34353">
    <property type="entry name" value="CRISPR-ASSOCIATED ENDONUCLEASE CAS1 1"/>
    <property type="match status" value="1"/>
</dbReference>
<comment type="function">
    <text evidence="10">CRISPR (clustered regularly interspaced short palindromic repeat), is an adaptive immune system that provides protection against mobile genetic elements (viruses, transposable elements and conjugative plasmids). CRISPR clusters contain spacers, sequences complementary to antecedent mobile elements, and target invading nucleic acids. CRISPR clusters are transcribed and processed into CRISPR RNA (crRNA). Acts as a dsDNA endonuclease. Involved in the integration of spacer DNA into the CRISPR cassette.</text>
</comment>
<dbReference type="HAMAP" id="MF_01470">
    <property type="entry name" value="Cas1"/>
    <property type="match status" value="1"/>
</dbReference>